<keyword evidence="5" id="KW-0813">Transport</keyword>
<dbReference type="GO" id="GO:0009279">
    <property type="term" value="C:cell outer membrane"/>
    <property type="evidence" value="ECO:0007669"/>
    <property type="project" value="UniProtKB-SubCell"/>
</dbReference>
<dbReference type="Pfam" id="PF03550">
    <property type="entry name" value="LolB"/>
    <property type="match status" value="1"/>
</dbReference>
<keyword evidence="10" id="KW-0143">Chaperone</keyword>
<keyword evidence="6" id="KW-0732">Signal</keyword>
<evidence type="ECO:0000256" key="11">
    <source>
        <dbReference type="ARBA" id="ARBA00023237"/>
    </source>
</evidence>
<evidence type="ECO:0000256" key="4">
    <source>
        <dbReference type="ARBA" id="ARBA00016202"/>
    </source>
</evidence>
<sequence length="200" mass="22115">MSYQTHPQHILLIGVVIFLTGCQQYQKTKINPPPVLAPATQTTTTPSNQFSVQGKIGIKTPTQSGSAFFTWQQDQDTFNIELSGALGIGKTNIQGNSHHATLISAKTGTIESESPEQLLKQATGWNAPIGNLTAWIQGQAATSQAQIQHDSENRINQLDEDGWQVNFSYHPAQELPNKIIIKQMLDNNQENRITLIIENR</sequence>
<evidence type="ECO:0000256" key="7">
    <source>
        <dbReference type="ARBA" id="ARBA00022927"/>
    </source>
</evidence>
<gene>
    <name evidence="13" type="ORF">SAMN05421733_10469</name>
</gene>
<proteinExistence type="inferred from homology"/>
<protein>
    <recommendedName>
        <fullName evidence="4">Outer-membrane lipoprotein LolB</fullName>
    </recommendedName>
</protein>
<comment type="subunit">
    <text evidence="3">Monomer.</text>
</comment>
<dbReference type="OrthoDB" id="9797618at2"/>
<evidence type="ECO:0000256" key="2">
    <source>
        <dbReference type="ARBA" id="ARBA00009696"/>
    </source>
</evidence>
<keyword evidence="12 13" id="KW-0449">Lipoprotein</keyword>
<evidence type="ECO:0000256" key="6">
    <source>
        <dbReference type="ARBA" id="ARBA00022729"/>
    </source>
</evidence>
<dbReference type="SUPFAM" id="SSF89392">
    <property type="entry name" value="Prokaryotic lipoproteins and lipoprotein localization factors"/>
    <property type="match status" value="1"/>
</dbReference>
<reference evidence="14" key="1">
    <citation type="submission" date="2016-09" db="EMBL/GenBank/DDBJ databases">
        <authorList>
            <person name="Varghese N."/>
            <person name="Submissions S."/>
        </authorList>
    </citation>
    <scope>NUCLEOTIDE SEQUENCE [LARGE SCALE GENOMIC DNA]</scope>
    <source>
        <strain evidence="14">ANC 4422</strain>
    </source>
</reference>
<keyword evidence="14" id="KW-1185">Reference proteome</keyword>
<comment type="similarity">
    <text evidence="2">Belongs to the LolB family.</text>
</comment>
<evidence type="ECO:0000256" key="8">
    <source>
        <dbReference type="ARBA" id="ARBA00023136"/>
    </source>
</evidence>
<comment type="subcellular location">
    <subcellularLocation>
        <location evidence="1">Cell outer membrane</location>
        <topology evidence="1">Lipid-anchor</topology>
    </subcellularLocation>
</comment>
<dbReference type="STRING" id="1219383.SAMN05421733_10469"/>
<organism evidence="13 14">
    <name type="scientific">Acinetobacter boissieri</name>
    <dbReference type="NCBI Taxonomy" id="1219383"/>
    <lineage>
        <taxon>Bacteria</taxon>
        <taxon>Pseudomonadati</taxon>
        <taxon>Pseudomonadota</taxon>
        <taxon>Gammaproteobacteria</taxon>
        <taxon>Moraxellales</taxon>
        <taxon>Moraxellaceae</taxon>
        <taxon>Acinetobacter</taxon>
    </lineage>
</organism>
<keyword evidence="8" id="KW-0472">Membrane</keyword>
<dbReference type="Gene3D" id="2.50.20.10">
    <property type="entry name" value="Lipoprotein localisation LolA/LolB/LppX"/>
    <property type="match status" value="1"/>
</dbReference>
<evidence type="ECO:0000313" key="14">
    <source>
        <dbReference type="Proteomes" id="UP000242501"/>
    </source>
</evidence>
<dbReference type="InterPro" id="IPR004565">
    <property type="entry name" value="OM_lipoprot_LolB"/>
</dbReference>
<evidence type="ECO:0000256" key="1">
    <source>
        <dbReference type="ARBA" id="ARBA00004459"/>
    </source>
</evidence>
<dbReference type="NCBIfam" id="TIGR00548">
    <property type="entry name" value="lolB"/>
    <property type="match status" value="1"/>
</dbReference>
<keyword evidence="7" id="KW-0653">Protein transport</keyword>
<name>A0A1G6H6W7_9GAMM</name>
<dbReference type="GO" id="GO:0015031">
    <property type="term" value="P:protein transport"/>
    <property type="evidence" value="ECO:0007669"/>
    <property type="project" value="UniProtKB-KW"/>
</dbReference>
<evidence type="ECO:0000256" key="9">
    <source>
        <dbReference type="ARBA" id="ARBA00023139"/>
    </source>
</evidence>
<evidence type="ECO:0000256" key="5">
    <source>
        <dbReference type="ARBA" id="ARBA00022448"/>
    </source>
</evidence>
<evidence type="ECO:0000256" key="12">
    <source>
        <dbReference type="ARBA" id="ARBA00023288"/>
    </source>
</evidence>
<dbReference type="Proteomes" id="UP000242501">
    <property type="component" value="Unassembled WGS sequence"/>
</dbReference>
<evidence type="ECO:0000313" key="13">
    <source>
        <dbReference type="EMBL" id="SDB89893.1"/>
    </source>
</evidence>
<accession>A0A1G6H6W7</accession>
<dbReference type="RefSeq" id="WP_092747386.1">
    <property type="nucleotide sequence ID" value="NZ_FMYL01000004.1"/>
</dbReference>
<dbReference type="AlphaFoldDB" id="A0A1G6H6W7"/>
<keyword evidence="9" id="KW-0564">Palmitate</keyword>
<evidence type="ECO:0000256" key="3">
    <source>
        <dbReference type="ARBA" id="ARBA00011245"/>
    </source>
</evidence>
<keyword evidence="11" id="KW-0998">Cell outer membrane</keyword>
<dbReference type="EMBL" id="FMYL01000004">
    <property type="protein sequence ID" value="SDB89893.1"/>
    <property type="molecule type" value="Genomic_DNA"/>
</dbReference>
<dbReference type="InterPro" id="IPR029046">
    <property type="entry name" value="LolA/LolB/LppX"/>
</dbReference>
<evidence type="ECO:0000256" key="10">
    <source>
        <dbReference type="ARBA" id="ARBA00023186"/>
    </source>
</evidence>
<dbReference type="CDD" id="cd16326">
    <property type="entry name" value="LolB"/>
    <property type="match status" value="1"/>
</dbReference>